<evidence type="ECO:0000259" key="16">
    <source>
        <dbReference type="Pfam" id="PF02784"/>
    </source>
</evidence>
<dbReference type="PANTHER" id="PTHR43295">
    <property type="entry name" value="ARGININE DECARBOXYLASE"/>
    <property type="match status" value="1"/>
</dbReference>
<dbReference type="SUPFAM" id="SSF51419">
    <property type="entry name" value="PLP-binding barrel"/>
    <property type="match status" value="1"/>
</dbReference>
<dbReference type="PANTHER" id="PTHR43295:SF9">
    <property type="entry name" value="BIOSYNTHETIC ARGININE DECARBOXYLASE"/>
    <property type="match status" value="1"/>
</dbReference>
<evidence type="ECO:0000313" key="20">
    <source>
        <dbReference type="Proteomes" id="UP001302316"/>
    </source>
</evidence>
<keyword evidence="11" id="KW-0620">Polyamine biosynthesis</keyword>
<dbReference type="Gene3D" id="1.20.58.930">
    <property type="match status" value="1"/>
</dbReference>
<organism evidence="19 20">
    <name type="scientific">Natronospira elongata</name>
    <dbReference type="NCBI Taxonomy" id="3110268"/>
    <lineage>
        <taxon>Bacteria</taxon>
        <taxon>Pseudomonadati</taxon>
        <taxon>Pseudomonadota</taxon>
        <taxon>Gammaproteobacteria</taxon>
        <taxon>Natronospirales</taxon>
        <taxon>Natronospiraceae</taxon>
        <taxon>Natronospira</taxon>
    </lineage>
</organism>
<evidence type="ECO:0000256" key="1">
    <source>
        <dbReference type="ARBA" id="ARBA00001933"/>
    </source>
</evidence>
<evidence type="ECO:0000313" key="19">
    <source>
        <dbReference type="EMBL" id="MEA5444993.1"/>
    </source>
</evidence>
<dbReference type="PRINTS" id="PR01179">
    <property type="entry name" value="ODADCRBXLASE"/>
</dbReference>
<keyword evidence="12 19" id="KW-0456">Lyase</keyword>
<keyword evidence="7" id="KW-0210">Decarboxylase</keyword>
<dbReference type="Pfam" id="PF02784">
    <property type="entry name" value="Orn_Arg_deC_N"/>
    <property type="match status" value="1"/>
</dbReference>
<keyword evidence="9 14" id="KW-0663">Pyridoxal phosphate</keyword>
<evidence type="ECO:0000256" key="7">
    <source>
        <dbReference type="ARBA" id="ARBA00022793"/>
    </source>
</evidence>
<evidence type="ECO:0000256" key="14">
    <source>
        <dbReference type="PIRSR" id="PIRSR001336-50"/>
    </source>
</evidence>
<dbReference type="Gene3D" id="1.10.287.3440">
    <property type="match status" value="1"/>
</dbReference>
<dbReference type="InterPro" id="IPR009006">
    <property type="entry name" value="Ala_racemase/Decarboxylase_C"/>
</dbReference>
<dbReference type="GO" id="GO:0008792">
    <property type="term" value="F:arginine decarboxylase activity"/>
    <property type="evidence" value="ECO:0007669"/>
    <property type="project" value="UniProtKB-UniRule"/>
</dbReference>
<feature type="domain" description="Arginine decarboxylase helical bundle" evidence="17">
    <location>
        <begin position="363"/>
        <end position="445"/>
    </location>
</feature>
<evidence type="ECO:0000256" key="12">
    <source>
        <dbReference type="ARBA" id="ARBA00023239"/>
    </source>
</evidence>
<evidence type="ECO:0000256" key="13">
    <source>
        <dbReference type="NCBIfam" id="TIGR01273"/>
    </source>
</evidence>
<dbReference type="GO" id="GO:0033388">
    <property type="term" value="P:putrescine biosynthetic process from arginine"/>
    <property type="evidence" value="ECO:0007669"/>
    <property type="project" value="TreeGrafter"/>
</dbReference>
<dbReference type="InterPro" id="IPR000183">
    <property type="entry name" value="Orn/DAP/Arg_de-COase"/>
</dbReference>
<evidence type="ECO:0000256" key="6">
    <source>
        <dbReference type="ARBA" id="ARBA00022723"/>
    </source>
</evidence>
<accession>A0AAP6JDI2</accession>
<feature type="modified residue" description="N6-(pyridoxal phosphate)lysine" evidence="14">
    <location>
        <position position="98"/>
    </location>
</feature>
<keyword evidence="10" id="KW-0745">Spermidine biosynthesis</keyword>
<comment type="caution">
    <text evidence="19">The sequence shown here is derived from an EMBL/GenBank/DDBJ whole genome shotgun (WGS) entry which is preliminary data.</text>
</comment>
<dbReference type="InterPro" id="IPR029066">
    <property type="entry name" value="PLP-binding_barrel"/>
</dbReference>
<comment type="similarity">
    <text evidence="4">Belongs to the Orn/Lys/Arg decarboxylase class-II family. SpeA subfamily.</text>
</comment>
<evidence type="ECO:0000256" key="15">
    <source>
        <dbReference type="PIRSR" id="PIRSR600183-50"/>
    </source>
</evidence>
<dbReference type="GO" id="GO:0046872">
    <property type="term" value="F:metal ion binding"/>
    <property type="evidence" value="ECO:0007669"/>
    <property type="project" value="UniProtKB-KW"/>
</dbReference>
<dbReference type="Proteomes" id="UP001302316">
    <property type="component" value="Unassembled WGS sequence"/>
</dbReference>
<dbReference type="FunFam" id="3.20.20.10:FF:000001">
    <property type="entry name" value="Biosynthetic arginine decarboxylase"/>
    <property type="match status" value="1"/>
</dbReference>
<evidence type="ECO:0000259" key="17">
    <source>
        <dbReference type="Pfam" id="PF17810"/>
    </source>
</evidence>
<dbReference type="NCBIfam" id="TIGR01273">
    <property type="entry name" value="speA"/>
    <property type="match status" value="1"/>
</dbReference>
<feature type="active site" description="Proton donor" evidence="15">
    <location>
        <position position="495"/>
    </location>
</feature>
<keyword evidence="8" id="KW-0460">Magnesium</keyword>
<dbReference type="InterPro" id="IPR040634">
    <property type="entry name" value="Arg_decarb_HB"/>
</dbReference>
<dbReference type="AlphaFoldDB" id="A0AAP6JDI2"/>
<dbReference type="GO" id="GO:0006527">
    <property type="term" value="P:L-arginine catabolic process"/>
    <property type="evidence" value="ECO:0007669"/>
    <property type="project" value="InterPro"/>
</dbReference>
<dbReference type="GO" id="GO:0008295">
    <property type="term" value="P:spermidine biosynthetic process"/>
    <property type="evidence" value="ECO:0007669"/>
    <property type="project" value="UniProtKB-UniRule"/>
</dbReference>
<dbReference type="Pfam" id="PF17810">
    <property type="entry name" value="Arg_decarb_HB"/>
    <property type="match status" value="1"/>
</dbReference>
<feature type="domain" description="Arginine decarboxylase C-terminal helical" evidence="18">
    <location>
        <begin position="576"/>
        <end position="622"/>
    </location>
</feature>
<dbReference type="InterPro" id="IPR022644">
    <property type="entry name" value="De-COase2_N"/>
</dbReference>
<reference evidence="19 20" key="1">
    <citation type="submission" date="2023-12" db="EMBL/GenBank/DDBJ databases">
        <title>Whole-genome sequencing of halo(alkali)philic microorganisms from hypersaline lakes.</title>
        <authorList>
            <person name="Sorokin D.Y."/>
            <person name="Merkel A.Y."/>
            <person name="Messina E."/>
            <person name="Yakimov M."/>
        </authorList>
    </citation>
    <scope>NUCLEOTIDE SEQUENCE [LARGE SCALE GENOMIC DNA]</scope>
    <source>
        <strain evidence="19 20">AB-CW1</strain>
    </source>
</reference>
<dbReference type="RefSeq" id="WP_346050621.1">
    <property type="nucleotide sequence ID" value="NZ_JAYGII010000005.1"/>
</dbReference>
<evidence type="ECO:0000256" key="10">
    <source>
        <dbReference type="ARBA" id="ARBA00023066"/>
    </source>
</evidence>
<dbReference type="PIRSF" id="PIRSF001336">
    <property type="entry name" value="Arg_decrbxlase"/>
    <property type="match status" value="1"/>
</dbReference>
<evidence type="ECO:0000256" key="3">
    <source>
        <dbReference type="ARBA" id="ARBA00002257"/>
    </source>
</evidence>
<dbReference type="Pfam" id="PF17944">
    <property type="entry name" value="Arg_decarbox_C"/>
    <property type="match status" value="1"/>
</dbReference>
<gene>
    <name evidence="19" type="primary">speA</name>
    <name evidence="19" type="ORF">VCB98_04070</name>
</gene>
<dbReference type="InterPro" id="IPR022653">
    <property type="entry name" value="De-COase2_pyr-phos_BS"/>
</dbReference>
<dbReference type="Gene3D" id="3.20.20.10">
    <property type="entry name" value="Alanine racemase"/>
    <property type="match status" value="1"/>
</dbReference>
<comment type="cofactor">
    <cofactor evidence="2">
        <name>Mg(2+)</name>
        <dbReference type="ChEBI" id="CHEBI:18420"/>
    </cofactor>
</comment>
<dbReference type="PRINTS" id="PR01180">
    <property type="entry name" value="ARGDCRBXLASE"/>
</dbReference>
<sequence>MTDCPQRAEETYAVSRWSEGYCRVDGQGRLRVHPDRDGPGVALVDVVRRLPQAGLQLPVLLRFRGILRDRVDALCQAFVSACEHDGYRGRYTAVYPIKVNQQRAVVEEIVAHGGARVGLEAGSKPELMAVLGLAPDEAVIVCNGYKDRDYLRLALIGETLGHRVYIVIEKLSEVRLLVDEARKLGVRPRIGMRIRLASVGSGNWQNTGGEKSKFGLSAGQILAAIEELEAAGMADSVELLHFHLGSQLANIRDIQRGLREAARFYAELHARGIGIKVMDVGGGLGVDYEGTASRSYCSINYSIQQYAQAIVRSLWEVCEEQALPHPDIISESGRALTAHHAVLVTNVVDVESPPATAPAEPEPKAPLILHDLWELYREGDHRPPVEVYHDALHWLSESQAMHTHGVIDLAQRAQAEALYQAVCRRVRARLRPSVRHHRAIIDELNEKLAHRLFCNFSLFQSLPDVWAIQQVFPIMPLAKLDQDLDTRVVLRDLTCDSDGRIDLYVEGEGLEATLPFPPLSGDGRDLVGFFMVGAYQEILGDMHNLFGDTDSVDVDTDPEAPDGFSLSDPEKGDRADELLRYVHFRPEELAERFRAKIERAAPERADELQAILERGLRAYTYLATPVEQDSDPANGGMS</sequence>
<comment type="cofactor">
    <cofactor evidence="1 14">
        <name>pyridoxal 5'-phosphate</name>
        <dbReference type="ChEBI" id="CHEBI:597326"/>
    </cofactor>
</comment>
<dbReference type="CDD" id="cd06830">
    <property type="entry name" value="PLPDE_III_ADC"/>
    <property type="match status" value="1"/>
</dbReference>
<feature type="domain" description="Orn/DAP/Arg decarboxylase 2 N-terminal" evidence="16">
    <location>
        <begin position="90"/>
        <end position="338"/>
    </location>
</feature>
<evidence type="ECO:0000256" key="4">
    <source>
        <dbReference type="ARBA" id="ARBA00008357"/>
    </source>
</evidence>
<protein>
    <recommendedName>
        <fullName evidence="5 13">Arginine decarboxylase</fullName>
        <ecNumber evidence="5 13">4.1.1.19</ecNumber>
    </recommendedName>
</protein>
<evidence type="ECO:0000256" key="5">
    <source>
        <dbReference type="ARBA" id="ARBA00012426"/>
    </source>
</evidence>
<name>A0AAP6JDI2_9GAMM</name>
<dbReference type="SUPFAM" id="SSF50621">
    <property type="entry name" value="Alanine racemase C-terminal domain-like"/>
    <property type="match status" value="1"/>
</dbReference>
<evidence type="ECO:0000256" key="2">
    <source>
        <dbReference type="ARBA" id="ARBA00001946"/>
    </source>
</evidence>
<evidence type="ECO:0000256" key="11">
    <source>
        <dbReference type="ARBA" id="ARBA00023115"/>
    </source>
</evidence>
<evidence type="ECO:0000256" key="8">
    <source>
        <dbReference type="ARBA" id="ARBA00022842"/>
    </source>
</evidence>
<keyword evidence="6" id="KW-0479">Metal-binding</keyword>
<dbReference type="Gene3D" id="2.40.37.10">
    <property type="entry name" value="Lyase, Ornithine Decarboxylase, Chain A, domain 1"/>
    <property type="match status" value="1"/>
</dbReference>
<comment type="function">
    <text evidence="3">Catalyzes the biosynthesis of agmatine from arginine.</text>
</comment>
<dbReference type="NCBIfam" id="NF003763">
    <property type="entry name" value="PRK05354.1"/>
    <property type="match status" value="1"/>
</dbReference>
<evidence type="ECO:0000259" key="18">
    <source>
        <dbReference type="Pfam" id="PF17944"/>
    </source>
</evidence>
<evidence type="ECO:0000256" key="9">
    <source>
        <dbReference type="ARBA" id="ARBA00022898"/>
    </source>
</evidence>
<proteinExistence type="inferred from homology"/>
<dbReference type="InterPro" id="IPR041128">
    <property type="entry name" value="Arg_decarbox_C"/>
</dbReference>
<dbReference type="InterPro" id="IPR002985">
    <property type="entry name" value="Arg_decrbxlase"/>
</dbReference>
<dbReference type="EMBL" id="JAYGII010000005">
    <property type="protein sequence ID" value="MEA5444993.1"/>
    <property type="molecule type" value="Genomic_DNA"/>
</dbReference>
<dbReference type="PROSITE" id="PS00878">
    <property type="entry name" value="ODR_DC_2_1"/>
    <property type="match status" value="1"/>
</dbReference>
<keyword evidence="20" id="KW-1185">Reference proteome</keyword>
<dbReference type="EC" id="4.1.1.19" evidence="5 13"/>